<reference evidence="1" key="1">
    <citation type="journal article" date="2015" name="Nature">
        <title>Complex archaea that bridge the gap between prokaryotes and eukaryotes.</title>
        <authorList>
            <person name="Spang A."/>
            <person name="Saw J.H."/>
            <person name="Jorgensen S.L."/>
            <person name="Zaremba-Niedzwiedzka K."/>
            <person name="Martijn J."/>
            <person name="Lind A.E."/>
            <person name="van Eijk R."/>
            <person name="Schleper C."/>
            <person name="Guy L."/>
            <person name="Ettema T.J."/>
        </authorList>
    </citation>
    <scope>NUCLEOTIDE SEQUENCE</scope>
</reference>
<comment type="caution">
    <text evidence="1">The sequence shown here is derived from an EMBL/GenBank/DDBJ whole genome shotgun (WGS) entry which is preliminary data.</text>
</comment>
<dbReference type="AlphaFoldDB" id="A0A0F8YVX8"/>
<proteinExistence type="predicted"/>
<sequence>YGSKPFLREFRIYDIAIQEQHMEKLLGDLKYHYHYETIGLGYKKSAKIRWMYKMIMKIPGIKTIDMEKIEKTPLKWFKAFKKKKGVTHSLYLHPLGIIPDRKDKNNKYKNEGWKPLFIT</sequence>
<accession>A0A0F8YVX8</accession>
<dbReference type="EMBL" id="LAZR01051248">
    <property type="protein sequence ID" value="KKK85568.1"/>
    <property type="molecule type" value="Genomic_DNA"/>
</dbReference>
<organism evidence="1">
    <name type="scientific">marine sediment metagenome</name>
    <dbReference type="NCBI Taxonomy" id="412755"/>
    <lineage>
        <taxon>unclassified sequences</taxon>
        <taxon>metagenomes</taxon>
        <taxon>ecological metagenomes</taxon>
    </lineage>
</organism>
<name>A0A0F8YVX8_9ZZZZ</name>
<feature type="non-terminal residue" evidence="1">
    <location>
        <position position="1"/>
    </location>
</feature>
<evidence type="ECO:0000313" key="1">
    <source>
        <dbReference type="EMBL" id="KKK85568.1"/>
    </source>
</evidence>
<protein>
    <submittedName>
        <fullName evidence="1">Uncharacterized protein</fullName>
    </submittedName>
</protein>
<gene>
    <name evidence="1" type="ORF">LCGC14_2771980</name>
</gene>